<evidence type="ECO:0000313" key="4">
    <source>
        <dbReference type="EMBL" id="ORY47501.1"/>
    </source>
</evidence>
<dbReference type="EMBL" id="MCOG01000104">
    <property type="protein sequence ID" value="ORY47499.1"/>
    <property type="molecule type" value="Genomic_DNA"/>
</dbReference>
<evidence type="ECO:0000313" key="2">
    <source>
        <dbReference type="EMBL" id="ORY23670.1"/>
    </source>
</evidence>
<dbReference type="EMBL" id="MCOG01000231">
    <property type="protein sequence ID" value="ORY23670.1"/>
    <property type="molecule type" value="Genomic_DNA"/>
</dbReference>
<evidence type="ECO:0008006" key="6">
    <source>
        <dbReference type="Google" id="ProtNLM"/>
    </source>
</evidence>
<name>A0A1Y2CKF5_9FUNG</name>
<protein>
    <recommendedName>
        <fullName evidence="6">ShKT domain-containing protein</fullName>
    </recommendedName>
</protein>
<dbReference type="EMBL" id="MCOG01000104">
    <property type="protein sequence ID" value="ORY47501.1"/>
    <property type="molecule type" value="Genomic_DNA"/>
</dbReference>
<evidence type="ECO:0000313" key="3">
    <source>
        <dbReference type="EMBL" id="ORY47499.1"/>
    </source>
</evidence>
<gene>
    <name evidence="3" type="ORF">LY90DRAFT_703245</name>
    <name evidence="4" type="ORF">LY90DRAFT_703247</name>
    <name evidence="2" type="ORF">LY90DRAFT_706807</name>
</gene>
<dbReference type="Proteomes" id="UP000193920">
    <property type="component" value="Unassembled WGS sequence"/>
</dbReference>
<keyword evidence="5" id="KW-1185">Reference proteome</keyword>
<comment type="caution">
    <text evidence="3">The sequence shown here is derived from an EMBL/GenBank/DDBJ whole genome shotgun (WGS) entry which is preliminary data.</text>
</comment>
<evidence type="ECO:0000313" key="5">
    <source>
        <dbReference type="Proteomes" id="UP000193920"/>
    </source>
</evidence>
<dbReference type="AlphaFoldDB" id="A0A1Y2CKF5"/>
<evidence type="ECO:0000256" key="1">
    <source>
        <dbReference type="SAM" id="SignalP"/>
    </source>
</evidence>
<proteinExistence type="predicted"/>
<feature type="signal peptide" evidence="1">
    <location>
        <begin position="1"/>
        <end position="18"/>
    </location>
</feature>
<sequence>MKISLKLLFLLNSLFVLGNTIKSSNDTVESYVKNIIDFDNIIKLHYEDNVSNEALSSYLENGKKYAEDYYILNNKDQDLKDLEHKINKAVLSSLEESDSKYTGEPLSKRDNCPWYKRVYCEPMIVVFNQVCLRKCGRKDTRCLKDFCNDQYNCYLDCR</sequence>
<accession>A0A1Y2CKF5</accession>
<organism evidence="3 5">
    <name type="scientific">Neocallimastix californiae</name>
    <dbReference type="NCBI Taxonomy" id="1754190"/>
    <lineage>
        <taxon>Eukaryota</taxon>
        <taxon>Fungi</taxon>
        <taxon>Fungi incertae sedis</taxon>
        <taxon>Chytridiomycota</taxon>
        <taxon>Chytridiomycota incertae sedis</taxon>
        <taxon>Neocallimastigomycetes</taxon>
        <taxon>Neocallimastigales</taxon>
        <taxon>Neocallimastigaceae</taxon>
        <taxon>Neocallimastix</taxon>
    </lineage>
</organism>
<reference evidence="3 5" key="1">
    <citation type="submission" date="2016-08" db="EMBL/GenBank/DDBJ databases">
        <title>A Parts List for Fungal Cellulosomes Revealed by Comparative Genomics.</title>
        <authorList>
            <consortium name="DOE Joint Genome Institute"/>
            <person name="Haitjema C.H."/>
            <person name="Gilmore S.P."/>
            <person name="Henske J.K."/>
            <person name="Solomon K.V."/>
            <person name="De Groot R."/>
            <person name="Kuo A."/>
            <person name="Mondo S.J."/>
            <person name="Salamov A.A."/>
            <person name="Labutti K."/>
            <person name="Zhao Z."/>
            <person name="Chiniquy J."/>
            <person name="Barry K."/>
            <person name="Brewer H.M."/>
            <person name="Purvine S.O."/>
            <person name="Wright A.T."/>
            <person name="Boxma B."/>
            <person name="Van Alen T."/>
            <person name="Hackstein J.H."/>
            <person name="Baker S.E."/>
            <person name="Grigoriev I.V."/>
            <person name="O'Malley M.A."/>
        </authorList>
    </citation>
    <scope>NUCLEOTIDE SEQUENCE [LARGE SCALE GENOMIC DNA]</scope>
    <source>
        <strain evidence="3 5">G1</strain>
    </source>
</reference>
<keyword evidence="1" id="KW-0732">Signal</keyword>
<feature type="chain" id="PRO_5011907698" description="ShKT domain-containing protein" evidence="1">
    <location>
        <begin position="19"/>
        <end position="158"/>
    </location>
</feature>